<dbReference type="SUPFAM" id="SSF51905">
    <property type="entry name" value="FAD/NAD(P)-binding domain"/>
    <property type="match status" value="1"/>
</dbReference>
<dbReference type="KEGG" id="slia:HA039_07640"/>
<dbReference type="Proteomes" id="UP000501179">
    <property type="component" value="Chromosome"/>
</dbReference>
<dbReference type="Gene3D" id="3.50.50.60">
    <property type="entry name" value="FAD/NAD(P)-binding domain"/>
    <property type="match status" value="2"/>
</dbReference>
<evidence type="ECO:0000259" key="2">
    <source>
        <dbReference type="Pfam" id="PF01593"/>
    </source>
</evidence>
<keyword evidence="4" id="KW-1185">Reference proteome</keyword>
<proteinExistence type="inferred from homology"/>
<dbReference type="RefSeq" id="WP_167025702.1">
    <property type="nucleotide sequence ID" value="NZ_CP050177.1"/>
</dbReference>
<dbReference type="EMBL" id="CP050177">
    <property type="protein sequence ID" value="QIQ02186.1"/>
    <property type="molecule type" value="Genomic_DNA"/>
</dbReference>
<dbReference type="PANTHER" id="PTHR43563">
    <property type="entry name" value="AMINE OXIDASE"/>
    <property type="match status" value="1"/>
</dbReference>
<evidence type="ECO:0000313" key="4">
    <source>
        <dbReference type="Proteomes" id="UP000501179"/>
    </source>
</evidence>
<dbReference type="GO" id="GO:0016491">
    <property type="term" value="F:oxidoreductase activity"/>
    <property type="evidence" value="ECO:0007669"/>
    <property type="project" value="InterPro"/>
</dbReference>
<evidence type="ECO:0000256" key="1">
    <source>
        <dbReference type="ARBA" id="ARBA00005995"/>
    </source>
</evidence>
<dbReference type="AlphaFoldDB" id="A0A6G9GVT4"/>
<comment type="similarity">
    <text evidence="1">Belongs to the flavin monoamine oxidase family.</text>
</comment>
<name>A0A6G9GVT4_9ACTN</name>
<dbReference type="InterPro" id="IPR050703">
    <property type="entry name" value="Flavin_MAO"/>
</dbReference>
<organism evidence="3 4">
    <name type="scientific">Streptomyces liangshanensis</name>
    <dbReference type="NCBI Taxonomy" id="2717324"/>
    <lineage>
        <taxon>Bacteria</taxon>
        <taxon>Bacillati</taxon>
        <taxon>Actinomycetota</taxon>
        <taxon>Actinomycetes</taxon>
        <taxon>Kitasatosporales</taxon>
        <taxon>Streptomycetaceae</taxon>
        <taxon>Streptomyces</taxon>
    </lineage>
</organism>
<dbReference type="SUPFAM" id="SSF54373">
    <property type="entry name" value="FAD-linked reductases, C-terminal domain"/>
    <property type="match status" value="1"/>
</dbReference>
<dbReference type="PANTHER" id="PTHR43563:SF14">
    <property type="entry name" value="AMINE OXIDASE"/>
    <property type="match status" value="1"/>
</dbReference>
<evidence type="ECO:0000313" key="3">
    <source>
        <dbReference type="EMBL" id="QIQ02186.1"/>
    </source>
</evidence>
<dbReference type="InterPro" id="IPR002937">
    <property type="entry name" value="Amino_oxidase"/>
</dbReference>
<dbReference type="InterPro" id="IPR036188">
    <property type="entry name" value="FAD/NAD-bd_sf"/>
</dbReference>
<feature type="domain" description="Amine oxidase" evidence="2">
    <location>
        <begin position="110"/>
        <end position="349"/>
    </location>
</feature>
<dbReference type="Pfam" id="PF13450">
    <property type="entry name" value="NAD_binding_8"/>
    <property type="match status" value="1"/>
</dbReference>
<sequence length="378" mass="38894">MTEIPIRDVIVVGAGIAGLSAARALHAAGLDVVCLEACDRVGGRLLSARTDDGPLDLGATWYWPGERRVSDLLTDLGMTGFASPTTGDALFDHPGGVERLTGNPFGAPSLRYGGGAALLADRSAAALPAGTVHLDAPVSAIGPHPRGLVVRTPAGELPAAHVVLAVPPALAAARIAFPAGVPASLLRLAAATPVWMGPVAKVVAHYRTPFWRERGLSGAAFSGTGPLREIHDLSGPGGSPAALFGFAQGGPAGSERALADRATRQLVRLFGERAGDPVEMVVQDWSHQEWTSPPGVERFGDHELYGHPHYRRPALDGRLHWASTETATEYAGHVEGALAAAEDAVAAVLHATRAAASAAHAAAHAPATVTATSGRKDN</sequence>
<gene>
    <name evidence="3" type="ORF">HA039_07640</name>
</gene>
<accession>A0A6G9GVT4</accession>
<protein>
    <submittedName>
        <fullName evidence="3">NAD(P)-binding protein</fullName>
    </submittedName>
</protein>
<dbReference type="Pfam" id="PF01593">
    <property type="entry name" value="Amino_oxidase"/>
    <property type="match status" value="1"/>
</dbReference>
<reference evidence="3 4" key="1">
    <citation type="submission" date="2020-03" db="EMBL/GenBank/DDBJ databases">
        <title>A novel species.</title>
        <authorList>
            <person name="Gao J."/>
        </authorList>
    </citation>
    <scope>NUCLEOTIDE SEQUENCE [LARGE SCALE GENOMIC DNA]</scope>
    <source>
        <strain evidence="3 4">QMT-12</strain>
    </source>
</reference>